<dbReference type="CDD" id="cd02803">
    <property type="entry name" value="OYE_like_FMN_family"/>
    <property type="match status" value="1"/>
</dbReference>
<dbReference type="PANTHER" id="PTHR42917:SF2">
    <property type="entry name" value="2,4-DIENOYL-COA REDUCTASE [(2E)-ENOYL-COA-PRODUCING]"/>
    <property type="match status" value="1"/>
</dbReference>
<keyword evidence="13" id="KW-1185">Reference proteome</keyword>
<gene>
    <name evidence="12" type="ORF">WMO45_10080</name>
</gene>
<sequence>MEQLKYKHLFEPIVLAGTLFNNRIFASPTGYQDMNRFCDLPPEAIAYYERKAKGGVASVALGELVVDSKTGRSGTHHVPMDDPNSFYMLCRITNAVRMHGANCSAELCHAGMFASRLSGITGEASRGLAYGPVDCEKNGRIILGMTEEKIWEVVGQFAAAAQYAKRAGFTMVTIHGGHGWLLSQFMSPILNTRTDKWGGPDIENRSRLAIEICKAIRKTCGPRFPIEFRFSGSEAYEGGFGIEEGIAFAKQLDGYCDLLHVSAGNHEVEEVFTITHPSMFLPDGVNVKYAAEIKKHVKTPVATVGALDDPALMEEIIASGQADVVEMARGLICDPDMPLKARMGREDEIRKCMRCLACFSSLMSQGQFYCAINPQAGRELEARNDTPPMHKRKVLVAGGGIAGMEAALICAQRGHDVILCEKGPRLGGTLLCEEQVPFKEKLAEYISGQERAIRKAPIDLRLNTEVTPEYAARIGTDVIIAALGARPVRPNIPGIHLPHVKSAEQAYVTPEQVGQEVVILGAGLVGVELGIYLASLGKHVTIVEMDTKINDGGNDRHVRGVKVQLKKYGIQLHFETKAEQITEEGVLCSTTDGEAVFTADTVVYAVGQQPLQKEGAALAGMAKEFYQIGDCVSPKNIMNATTQAYYVARNVGRI</sequence>
<evidence type="ECO:0000256" key="8">
    <source>
        <dbReference type="ARBA" id="ARBA00023004"/>
    </source>
</evidence>
<dbReference type="InterPro" id="IPR013785">
    <property type="entry name" value="Aldolase_TIM"/>
</dbReference>
<dbReference type="InterPro" id="IPR051793">
    <property type="entry name" value="NADH:flavin_oxidoreductase"/>
</dbReference>
<organism evidence="12 13">
    <name type="scientific">Flavonifractor hominis</name>
    <dbReference type="NCBI Taxonomy" id="3133178"/>
    <lineage>
        <taxon>Bacteria</taxon>
        <taxon>Bacillati</taxon>
        <taxon>Bacillota</taxon>
        <taxon>Clostridia</taxon>
        <taxon>Eubacteriales</taxon>
        <taxon>Oscillospiraceae</taxon>
        <taxon>Flavonifractor</taxon>
    </lineage>
</organism>
<dbReference type="SUPFAM" id="SSF51395">
    <property type="entry name" value="FMN-linked oxidoreductases"/>
    <property type="match status" value="1"/>
</dbReference>
<dbReference type="Gene3D" id="3.50.50.60">
    <property type="entry name" value="FAD/NAD(P)-binding domain"/>
    <property type="match status" value="1"/>
</dbReference>
<comment type="cofactor">
    <cofactor evidence="2">
        <name>[4Fe-4S] cluster</name>
        <dbReference type="ChEBI" id="CHEBI:49883"/>
    </cofactor>
</comment>
<protein>
    <submittedName>
        <fullName evidence="12">NAD(P)/FAD-dependent oxidoreductase</fullName>
    </submittedName>
</protein>
<reference evidence="12 13" key="1">
    <citation type="submission" date="2024-03" db="EMBL/GenBank/DDBJ databases">
        <title>Human intestinal bacterial collection.</title>
        <authorList>
            <person name="Pauvert C."/>
            <person name="Hitch T.C.A."/>
            <person name="Clavel T."/>
        </authorList>
    </citation>
    <scope>NUCLEOTIDE SEQUENCE [LARGE SCALE GENOMIC DNA]</scope>
    <source>
        <strain evidence="12 13">CLA-AP-H34</strain>
    </source>
</reference>
<keyword evidence="9" id="KW-0411">Iron-sulfur</keyword>
<evidence type="ECO:0000256" key="2">
    <source>
        <dbReference type="ARBA" id="ARBA00001966"/>
    </source>
</evidence>
<dbReference type="EMBL" id="JBBMFT010000006">
    <property type="protein sequence ID" value="MEQ2456872.1"/>
    <property type="molecule type" value="Genomic_DNA"/>
</dbReference>
<evidence type="ECO:0000256" key="6">
    <source>
        <dbReference type="ARBA" id="ARBA00022723"/>
    </source>
</evidence>
<evidence type="ECO:0000256" key="9">
    <source>
        <dbReference type="ARBA" id="ARBA00023014"/>
    </source>
</evidence>
<dbReference type="PRINTS" id="PR00368">
    <property type="entry name" value="FADPNR"/>
</dbReference>
<dbReference type="InterPro" id="IPR036188">
    <property type="entry name" value="FAD/NAD-bd_sf"/>
</dbReference>
<accession>A0ABV1EQJ3</accession>
<evidence type="ECO:0000259" key="11">
    <source>
        <dbReference type="Pfam" id="PF07992"/>
    </source>
</evidence>
<dbReference type="InterPro" id="IPR001155">
    <property type="entry name" value="OxRdtase_FMN_N"/>
</dbReference>
<keyword evidence="7" id="KW-0560">Oxidoreductase</keyword>
<evidence type="ECO:0000256" key="3">
    <source>
        <dbReference type="ARBA" id="ARBA00011048"/>
    </source>
</evidence>
<keyword evidence="4" id="KW-0285">Flavoprotein</keyword>
<dbReference type="Gene3D" id="3.20.20.70">
    <property type="entry name" value="Aldolase class I"/>
    <property type="match status" value="1"/>
</dbReference>
<keyword evidence="8" id="KW-0408">Iron</keyword>
<dbReference type="PRINTS" id="PR00469">
    <property type="entry name" value="PNDRDTASEII"/>
</dbReference>
<keyword evidence="6" id="KW-0479">Metal-binding</keyword>
<dbReference type="SUPFAM" id="SSF51905">
    <property type="entry name" value="FAD/NAD(P)-binding domain"/>
    <property type="match status" value="1"/>
</dbReference>
<dbReference type="Pfam" id="PF07992">
    <property type="entry name" value="Pyr_redox_2"/>
    <property type="match status" value="1"/>
</dbReference>
<evidence type="ECO:0000313" key="13">
    <source>
        <dbReference type="Proteomes" id="UP001440599"/>
    </source>
</evidence>
<name>A0ABV1EQJ3_9FIRM</name>
<feature type="domain" description="NADH:flavin oxidoreductase/NADH oxidase N-terminal" evidence="10">
    <location>
        <begin position="9"/>
        <end position="348"/>
    </location>
</feature>
<dbReference type="Pfam" id="PF00724">
    <property type="entry name" value="Oxidored_FMN"/>
    <property type="match status" value="1"/>
</dbReference>
<dbReference type="RefSeq" id="WP_349140601.1">
    <property type="nucleotide sequence ID" value="NZ_JBBMFT010000006.1"/>
</dbReference>
<proteinExistence type="inferred from homology"/>
<comment type="caution">
    <text evidence="12">The sequence shown here is derived from an EMBL/GenBank/DDBJ whole genome shotgun (WGS) entry which is preliminary data.</text>
</comment>
<evidence type="ECO:0000256" key="4">
    <source>
        <dbReference type="ARBA" id="ARBA00022630"/>
    </source>
</evidence>
<evidence type="ECO:0000256" key="7">
    <source>
        <dbReference type="ARBA" id="ARBA00023002"/>
    </source>
</evidence>
<evidence type="ECO:0000256" key="5">
    <source>
        <dbReference type="ARBA" id="ARBA00022643"/>
    </source>
</evidence>
<keyword evidence="5" id="KW-0288">FMN</keyword>
<feature type="domain" description="FAD/NAD(P)-binding" evidence="11">
    <location>
        <begin position="393"/>
        <end position="614"/>
    </location>
</feature>
<evidence type="ECO:0000259" key="10">
    <source>
        <dbReference type="Pfam" id="PF00724"/>
    </source>
</evidence>
<dbReference type="InterPro" id="IPR023753">
    <property type="entry name" value="FAD/NAD-binding_dom"/>
</dbReference>
<comment type="cofactor">
    <cofactor evidence="1">
        <name>FMN</name>
        <dbReference type="ChEBI" id="CHEBI:58210"/>
    </cofactor>
</comment>
<dbReference type="Proteomes" id="UP001440599">
    <property type="component" value="Unassembled WGS sequence"/>
</dbReference>
<evidence type="ECO:0000313" key="12">
    <source>
        <dbReference type="EMBL" id="MEQ2456872.1"/>
    </source>
</evidence>
<comment type="similarity">
    <text evidence="3">In the N-terminal section; belongs to the NADH:flavin oxidoreductase/NADH oxidase family.</text>
</comment>
<dbReference type="PANTHER" id="PTHR42917">
    <property type="entry name" value="2,4-DIENOYL-COA REDUCTASE"/>
    <property type="match status" value="1"/>
</dbReference>
<dbReference type="Gene3D" id="3.40.50.720">
    <property type="entry name" value="NAD(P)-binding Rossmann-like Domain"/>
    <property type="match status" value="1"/>
</dbReference>
<evidence type="ECO:0000256" key="1">
    <source>
        <dbReference type="ARBA" id="ARBA00001917"/>
    </source>
</evidence>